<dbReference type="Proteomes" id="UP000758603">
    <property type="component" value="Unassembled WGS sequence"/>
</dbReference>
<dbReference type="EMBL" id="JAGPXC010000005">
    <property type="protein sequence ID" value="KAH6653235.1"/>
    <property type="molecule type" value="Genomic_DNA"/>
</dbReference>
<dbReference type="GeneID" id="70136419"/>
<dbReference type="OrthoDB" id="4733706at2759"/>
<sequence>MQMFLLISASKSRIKLYSLGMVLFALGYTGRLTYFDHSQWEPLDGQSVSLSLKCNDCRTWGQLTASATFPDDFAEIVDDFSDLNPFNDIDLAVQFNGVGALIDVGIGAALDGTVKVPLFITETPLGIAIPGSQIGIVFSVDLVLGLTGEVNVNGGFQITVPDTSSFTLSLDPTKDVVAQFNGASASLLPLTADVPANVTMALQLGVQAGVQLTAGISLGATALAGAFINIPQITIGEQFSTNQTCLPAFAEIDINAGVFVDVGANIGIIDLPGINPTAATTLFSASTSTCFGDSTPSSTATTAPACPVDLVTQTIMTMPTQSLVACAVSAINCPASLAQTVLVEGPQVITTSICPVGVGVNTTSVSATYSVTNAVTLSVLPTPVTSTVSIDPTVTAPAGTVSAIAALSPTAVTEVGTVGPIGTRTITRCGSAGPTASASGSLYYGAASSGGGERGEGWVWPSLRAGL</sequence>
<comment type="caution">
    <text evidence="1">The sequence shown here is derived from an EMBL/GenBank/DDBJ whole genome shotgun (WGS) entry which is preliminary data.</text>
</comment>
<protein>
    <submittedName>
        <fullName evidence="1">Uncharacterized protein</fullName>
    </submittedName>
</protein>
<gene>
    <name evidence="1" type="ORF">BKA67DRAFT_659869</name>
</gene>
<evidence type="ECO:0000313" key="2">
    <source>
        <dbReference type="Proteomes" id="UP000758603"/>
    </source>
</evidence>
<organism evidence="1 2">
    <name type="scientific">Truncatella angustata</name>
    <dbReference type="NCBI Taxonomy" id="152316"/>
    <lineage>
        <taxon>Eukaryota</taxon>
        <taxon>Fungi</taxon>
        <taxon>Dikarya</taxon>
        <taxon>Ascomycota</taxon>
        <taxon>Pezizomycotina</taxon>
        <taxon>Sordariomycetes</taxon>
        <taxon>Xylariomycetidae</taxon>
        <taxon>Amphisphaeriales</taxon>
        <taxon>Sporocadaceae</taxon>
        <taxon>Truncatella</taxon>
    </lineage>
</organism>
<keyword evidence="2" id="KW-1185">Reference proteome</keyword>
<evidence type="ECO:0000313" key="1">
    <source>
        <dbReference type="EMBL" id="KAH6653235.1"/>
    </source>
</evidence>
<dbReference type="RefSeq" id="XP_045957512.1">
    <property type="nucleotide sequence ID" value="XM_046107528.1"/>
</dbReference>
<reference evidence="1" key="1">
    <citation type="journal article" date="2021" name="Nat. Commun.">
        <title>Genetic determinants of endophytism in the Arabidopsis root mycobiome.</title>
        <authorList>
            <person name="Mesny F."/>
            <person name="Miyauchi S."/>
            <person name="Thiergart T."/>
            <person name="Pickel B."/>
            <person name="Atanasova L."/>
            <person name="Karlsson M."/>
            <person name="Huettel B."/>
            <person name="Barry K.W."/>
            <person name="Haridas S."/>
            <person name="Chen C."/>
            <person name="Bauer D."/>
            <person name="Andreopoulos W."/>
            <person name="Pangilinan J."/>
            <person name="LaButti K."/>
            <person name="Riley R."/>
            <person name="Lipzen A."/>
            <person name="Clum A."/>
            <person name="Drula E."/>
            <person name="Henrissat B."/>
            <person name="Kohler A."/>
            <person name="Grigoriev I.V."/>
            <person name="Martin F.M."/>
            <person name="Hacquard S."/>
        </authorList>
    </citation>
    <scope>NUCLEOTIDE SEQUENCE</scope>
    <source>
        <strain evidence="1">MPI-SDFR-AT-0073</strain>
    </source>
</reference>
<accession>A0A9P8ZW40</accession>
<proteinExistence type="predicted"/>
<name>A0A9P8ZW40_9PEZI</name>
<dbReference type="AlphaFoldDB" id="A0A9P8ZW40"/>